<dbReference type="EMBL" id="AQGV01000015">
    <property type="protein sequence ID" value="MBE0370131.1"/>
    <property type="molecule type" value="Genomic_DNA"/>
</dbReference>
<protein>
    <submittedName>
        <fullName evidence="1">Uncharacterized protein</fullName>
    </submittedName>
</protein>
<name>A0ABR9EGL0_9GAMM</name>
<gene>
    <name evidence="1" type="ORF">PAUR_b0092</name>
</gene>
<dbReference type="Proteomes" id="UP000615755">
    <property type="component" value="Unassembled WGS sequence"/>
</dbReference>
<proteinExistence type="predicted"/>
<sequence length="48" mass="5504">MKSGIKNKTHKTDEVKILIKRDAFMHRVPILNLNSLTLAKVLDDNKKS</sequence>
<accession>A0ABR9EGL0</accession>
<evidence type="ECO:0000313" key="2">
    <source>
        <dbReference type="Proteomes" id="UP000615755"/>
    </source>
</evidence>
<reference evidence="1 2" key="1">
    <citation type="submission" date="2015-03" db="EMBL/GenBank/DDBJ databases">
        <title>Genome sequence of Pseudoalteromonas aurantia.</title>
        <authorList>
            <person name="Xie B.-B."/>
            <person name="Rong J.-C."/>
            <person name="Qin Q.-L."/>
            <person name="Zhang Y.-Z."/>
        </authorList>
    </citation>
    <scope>NUCLEOTIDE SEQUENCE [LARGE SCALE GENOMIC DNA]</scope>
    <source>
        <strain evidence="1 2">208</strain>
    </source>
</reference>
<evidence type="ECO:0000313" key="1">
    <source>
        <dbReference type="EMBL" id="MBE0370131.1"/>
    </source>
</evidence>
<keyword evidence="2" id="KW-1185">Reference proteome</keyword>
<organism evidence="1 2">
    <name type="scientific">Pseudoalteromonas aurantia 208</name>
    <dbReference type="NCBI Taxonomy" id="1314867"/>
    <lineage>
        <taxon>Bacteria</taxon>
        <taxon>Pseudomonadati</taxon>
        <taxon>Pseudomonadota</taxon>
        <taxon>Gammaproteobacteria</taxon>
        <taxon>Alteromonadales</taxon>
        <taxon>Pseudoalteromonadaceae</taxon>
        <taxon>Pseudoalteromonas</taxon>
    </lineage>
</organism>
<comment type="caution">
    <text evidence="1">The sequence shown here is derived from an EMBL/GenBank/DDBJ whole genome shotgun (WGS) entry which is preliminary data.</text>
</comment>